<gene>
    <name evidence="3" type="ORF">SAMN04488038_106164</name>
</gene>
<sequence length="312" mass="34410">MQKRHVGRSGLRVGTVGLGCNNFGWKIDQAASNAVVAQALDLGVDLFDVADRYGTCGGESEIVLGRALGARRKDIVLLSKFGLDLNDYRVRHGSRRYVLSAVEGSLQRLNTDYLDVYMVHWPDYDTPMDETLRALDDLVRSGKVRYIAVSNLEPWRIADAVWISRHGRLETFIAAQHEYNLLKRDAEAELIPALQHYGLGFIPYYPLASGLLSGKYTDGSGGKGRLSENFLRTGDVFLTERNLRIAGALQTFCSARGRSLLELAISWLATRPTVASVICGATLPEQVAQNVKAAGWQLSAEELAEVDRISKP</sequence>
<feature type="domain" description="NADP-dependent oxidoreductase" evidence="2">
    <location>
        <begin position="16"/>
        <end position="310"/>
    </location>
</feature>
<dbReference type="PRINTS" id="PR00069">
    <property type="entry name" value="ALDKETRDTASE"/>
</dbReference>
<proteinExistence type="predicted"/>
<dbReference type="Pfam" id="PF00248">
    <property type="entry name" value="Aldo_ket_red"/>
    <property type="match status" value="1"/>
</dbReference>
<dbReference type="RefSeq" id="WP_093284987.1">
    <property type="nucleotide sequence ID" value="NZ_FOFS01000006.1"/>
</dbReference>
<dbReference type="InterPro" id="IPR036812">
    <property type="entry name" value="NAD(P)_OxRdtase_dom_sf"/>
</dbReference>
<dbReference type="FunFam" id="3.20.20.100:FF:000004">
    <property type="entry name" value="Oxidoreductase, aldo/keto reductase"/>
    <property type="match status" value="1"/>
</dbReference>
<dbReference type="PANTHER" id="PTHR43364:SF4">
    <property type="entry name" value="NAD(P)-LINKED OXIDOREDUCTASE SUPERFAMILY PROTEIN"/>
    <property type="match status" value="1"/>
</dbReference>
<dbReference type="PANTHER" id="PTHR43364">
    <property type="entry name" value="NADH-SPECIFIC METHYLGLYOXAL REDUCTASE-RELATED"/>
    <property type="match status" value="1"/>
</dbReference>
<reference evidence="4" key="1">
    <citation type="submission" date="2016-10" db="EMBL/GenBank/DDBJ databases">
        <authorList>
            <person name="Varghese N."/>
            <person name="Submissions S."/>
        </authorList>
    </citation>
    <scope>NUCLEOTIDE SEQUENCE [LARGE SCALE GENOMIC DNA]</scope>
    <source>
        <strain evidence="4">DSM 25927</strain>
    </source>
</reference>
<keyword evidence="1" id="KW-0560">Oxidoreductase</keyword>
<organism evidence="3 4">
    <name type="scientific">Solimonas aquatica</name>
    <dbReference type="NCBI Taxonomy" id="489703"/>
    <lineage>
        <taxon>Bacteria</taxon>
        <taxon>Pseudomonadati</taxon>
        <taxon>Pseudomonadota</taxon>
        <taxon>Gammaproteobacteria</taxon>
        <taxon>Nevskiales</taxon>
        <taxon>Nevskiaceae</taxon>
        <taxon>Solimonas</taxon>
    </lineage>
</organism>
<accession>A0A1H9FZN0</accession>
<dbReference type="STRING" id="489703.SAMN04488038_106164"/>
<evidence type="ECO:0000313" key="4">
    <source>
        <dbReference type="Proteomes" id="UP000199233"/>
    </source>
</evidence>
<dbReference type="InterPro" id="IPR050523">
    <property type="entry name" value="AKR_Detox_Biosynth"/>
</dbReference>
<dbReference type="InterPro" id="IPR023210">
    <property type="entry name" value="NADP_OxRdtase_dom"/>
</dbReference>
<dbReference type="GO" id="GO:0016491">
    <property type="term" value="F:oxidoreductase activity"/>
    <property type="evidence" value="ECO:0007669"/>
    <property type="project" value="UniProtKB-KW"/>
</dbReference>
<dbReference type="EMBL" id="FOFS01000006">
    <property type="protein sequence ID" value="SEQ43382.1"/>
    <property type="molecule type" value="Genomic_DNA"/>
</dbReference>
<name>A0A1H9FZN0_9GAMM</name>
<keyword evidence="4" id="KW-1185">Reference proteome</keyword>
<dbReference type="Proteomes" id="UP000199233">
    <property type="component" value="Unassembled WGS sequence"/>
</dbReference>
<dbReference type="SUPFAM" id="SSF51430">
    <property type="entry name" value="NAD(P)-linked oxidoreductase"/>
    <property type="match status" value="1"/>
</dbReference>
<dbReference type="OrthoDB" id="9772407at2"/>
<dbReference type="Gene3D" id="3.20.20.100">
    <property type="entry name" value="NADP-dependent oxidoreductase domain"/>
    <property type="match status" value="1"/>
</dbReference>
<protein>
    <submittedName>
        <fullName evidence="3">Predicted oxidoreductase</fullName>
    </submittedName>
</protein>
<dbReference type="GO" id="GO:0005829">
    <property type="term" value="C:cytosol"/>
    <property type="evidence" value="ECO:0007669"/>
    <property type="project" value="UniProtKB-ARBA"/>
</dbReference>
<evidence type="ECO:0000313" key="3">
    <source>
        <dbReference type="EMBL" id="SEQ43382.1"/>
    </source>
</evidence>
<evidence type="ECO:0000256" key="1">
    <source>
        <dbReference type="ARBA" id="ARBA00023002"/>
    </source>
</evidence>
<evidence type="ECO:0000259" key="2">
    <source>
        <dbReference type="Pfam" id="PF00248"/>
    </source>
</evidence>
<dbReference type="InterPro" id="IPR020471">
    <property type="entry name" value="AKR"/>
</dbReference>
<dbReference type="AlphaFoldDB" id="A0A1H9FZN0"/>